<dbReference type="InterPro" id="IPR036188">
    <property type="entry name" value="FAD/NAD-bd_sf"/>
</dbReference>
<organism evidence="2 3">
    <name type="scientific">Ectothiorhodospira haloalkaliphila</name>
    <dbReference type="NCBI Taxonomy" id="421628"/>
    <lineage>
        <taxon>Bacteria</taxon>
        <taxon>Pseudomonadati</taxon>
        <taxon>Pseudomonadota</taxon>
        <taxon>Gammaproteobacteria</taxon>
        <taxon>Chromatiales</taxon>
        <taxon>Ectothiorhodospiraceae</taxon>
        <taxon>Ectothiorhodospira</taxon>
    </lineage>
</organism>
<dbReference type="HOGENOM" id="CLU_036034_0_0_6"/>
<dbReference type="Gene3D" id="3.90.660.10">
    <property type="match status" value="1"/>
</dbReference>
<dbReference type="SUPFAM" id="SSF51905">
    <property type="entry name" value="FAD/NAD(P)-binding domain"/>
    <property type="match status" value="1"/>
</dbReference>
<dbReference type="PANTHER" id="PTHR16128">
    <property type="entry name" value="FAD/NAD(P)-BINDING OXIDOREDUCTASE FAMILY PROTEIN"/>
    <property type="match status" value="1"/>
</dbReference>
<dbReference type="InterPro" id="IPR002937">
    <property type="entry name" value="Amino_oxidase"/>
</dbReference>
<reference evidence="3" key="2">
    <citation type="submission" date="2014-02" db="EMBL/GenBank/DDBJ databases">
        <title>Draft Genome Sequence of extremely halophilic bacteria Halorhodospira halochloris.</title>
        <authorList>
            <person name="Singh K.S."/>
        </authorList>
    </citation>
    <scope>NUCLEOTIDE SEQUENCE [LARGE SCALE GENOMIC DNA]</scope>
    <source>
        <strain evidence="3">A</strain>
    </source>
</reference>
<dbReference type="RefSeq" id="WP_025280328.1">
    <property type="nucleotide sequence ID" value="NZ_CP007268.1"/>
</dbReference>
<name>W8KR17_9GAMM</name>
<dbReference type="PANTHER" id="PTHR16128:SF5">
    <property type="entry name" value="FAD_NAD(P)-BINDING OXIDOREDUCTASE FAMILY PROTEIN"/>
    <property type="match status" value="1"/>
</dbReference>
<evidence type="ECO:0000313" key="2">
    <source>
        <dbReference type="EMBL" id="AHK78016.1"/>
    </source>
</evidence>
<dbReference type="OrthoDB" id="5792777at2"/>
<evidence type="ECO:0000313" key="3">
    <source>
        <dbReference type="Proteomes" id="UP000019442"/>
    </source>
</evidence>
<keyword evidence="3" id="KW-1185">Reference proteome</keyword>
<dbReference type="AlphaFoldDB" id="W8KR17"/>
<reference evidence="2 3" key="1">
    <citation type="journal article" date="2014" name="J Genomics">
        <title>Draft Genome Sequence of the Extremely Halophilic Phototrophic Purple Sulfur Bacterium Halorhodospira halochloris.</title>
        <authorList>
            <person name="Singh K.S."/>
            <person name="Kirksey J."/>
            <person name="Hoff W.D."/>
            <person name="Deole R."/>
        </authorList>
    </citation>
    <scope>NUCLEOTIDE SEQUENCE [LARGE SCALE GENOMIC DNA]</scope>
    <source>
        <strain evidence="2 3">A</strain>
    </source>
</reference>
<dbReference type="Pfam" id="PF01593">
    <property type="entry name" value="Amino_oxidase"/>
    <property type="match status" value="1"/>
</dbReference>
<evidence type="ECO:0000259" key="1">
    <source>
        <dbReference type="Pfam" id="PF01593"/>
    </source>
</evidence>
<dbReference type="KEGG" id="hhc:M911_01035"/>
<accession>W8KR17</accession>
<gene>
    <name evidence="2" type="ORF">M911_01035</name>
</gene>
<dbReference type="Gene3D" id="3.50.50.60">
    <property type="entry name" value="FAD/NAD(P)-binding domain"/>
    <property type="match status" value="1"/>
</dbReference>
<dbReference type="Pfam" id="PF13450">
    <property type="entry name" value="NAD_binding_8"/>
    <property type="match status" value="1"/>
</dbReference>
<dbReference type="PATRIC" id="fig|1354791.3.peg.2901"/>
<dbReference type="EMBL" id="CP007268">
    <property type="protein sequence ID" value="AHK78016.1"/>
    <property type="molecule type" value="Genomic_DNA"/>
</dbReference>
<dbReference type="Proteomes" id="UP000019442">
    <property type="component" value="Chromosome"/>
</dbReference>
<dbReference type="GO" id="GO:0016491">
    <property type="term" value="F:oxidoreductase activity"/>
    <property type="evidence" value="ECO:0007669"/>
    <property type="project" value="InterPro"/>
</dbReference>
<protein>
    <recommendedName>
        <fullName evidence="1">Amine oxidase domain-containing protein</fullName>
    </recommendedName>
</protein>
<sequence>MNRIAIIGAGMAGLAAARRLADQGHDCTVLEKSRGLGGRMATRHADALRFDHGAQYFTARGESLKAYVRGWQQEGVVAEWGPDRLVGCPGMTAPAWAMARGLSIHRNCRITHLEHRPEGWQLHTEPGPDHEALAKPFDAVLLAIPAPQAITLAATAGIEFPAMAQVRYAPTITLMAAFDHPLSLPDVAFEPTEGPLAWIARNATKPGRDTEPETVVAHAGSEWSRTHVDTPAEELGEPLLEALRAIVGKAQPFHWQVHRWLYARVEQAAGTPCLWDAQQRIGACGDWALGARVEAAFDSGEALAAAVIRSTGVDQGQAKGPNPGPSA</sequence>
<feature type="domain" description="Amine oxidase" evidence="1">
    <location>
        <begin position="89"/>
        <end position="308"/>
    </location>
</feature>
<proteinExistence type="predicted"/>